<keyword evidence="2 6" id="KW-0812">Transmembrane</keyword>
<evidence type="ECO:0000256" key="4">
    <source>
        <dbReference type="ARBA" id="ARBA00023136"/>
    </source>
</evidence>
<dbReference type="InterPro" id="IPR056309">
    <property type="entry name" value="CGL160/ATPI_dom"/>
</dbReference>
<sequence length="166" mass="18548">MQSPYLAVLVSSPVSLSEEQIVPTPTTEQDTQASSEEKQPASSSMQEFYQLYQELLVITLVLTGVIFISVWVSYSLNIALNYLLGACAGVLYLRMLAKDVERLGTEKQKLSKTRLALLVILILLASKLKQLEIMPIFLGFLTYKATLIIYVVRVAFISDSTKLRQP</sequence>
<evidence type="ECO:0000256" key="5">
    <source>
        <dbReference type="SAM" id="MobiDB-lite"/>
    </source>
</evidence>
<protein>
    <recommendedName>
        <fullName evidence="7">CGL160/ATPI domain-containing protein</fullName>
    </recommendedName>
</protein>
<evidence type="ECO:0000256" key="6">
    <source>
        <dbReference type="SAM" id="Phobius"/>
    </source>
</evidence>
<keyword evidence="9" id="KW-1185">Reference proteome</keyword>
<dbReference type="Proteomes" id="UP000300142">
    <property type="component" value="Unassembled WGS sequence"/>
</dbReference>
<feature type="region of interest" description="Disordered" evidence="5">
    <location>
        <begin position="17"/>
        <end position="41"/>
    </location>
</feature>
<dbReference type="GO" id="GO:0016020">
    <property type="term" value="C:membrane"/>
    <property type="evidence" value="ECO:0007669"/>
    <property type="project" value="UniProtKB-SubCell"/>
</dbReference>
<feature type="transmembrane region" description="Helical" evidence="6">
    <location>
        <begin position="55"/>
        <end position="74"/>
    </location>
</feature>
<gene>
    <name evidence="8" type="ORF">SR1949_03430</name>
</gene>
<keyword evidence="4 6" id="KW-0472">Membrane</keyword>
<organism evidence="8 9">
    <name type="scientific">Sphaerospermopsis reniformis</name>
    <dbReference type="NCBI Taxonomy" id="531300"/>
    <lineage>
        <taxon>Bacteria</taxon>
        <taxon>Bacillati</taxon>
        <taxon>Cyanobacteriota</taxon>
        <taxon>Cyanophyceae</taxon>
        <taxon>Nostocales</taxon>
        <taxon>Aphanizomenonaceae</taxon>
        <taxon>Sphaerospermopsis</taxon>
    </lineage>
</organism>
<feature type="compositionally biased region" description="Polar residues" evidence="5">
    <location>
        <begin position="23"/>
        <end position="41"/>
    </location>
</feature>
<dbReference type="PANTHER" id="PTHR34118">
    <property type="entry name" value="NF-KAPPA-B INHIBITOR-LIKE PROTEIN-RELATED"/>
    <property type="match status" value="1"/>
</dbReference>
<dbReference type="PANTHER" id="PTHR34118:SF6">
    <property type="entry name" value="PROTEIN CONSERVED ONLY IN THE GREEN LINEAGE 160, CHLOROPLASTIC"/>
    <property type="match status" value="1"/>
</dbReference>
<evidence type="ECO:0000313" key="9">
    <source>
        <dbReference type="Proteomes" id="UP000300142"/>
    </source>
</evidence>
<accession>A0A479ZVM1</accession>
<dbReference type="Pfam" id="PF24763">
    <property type="entry name" value="CGL160_C"/>
    <property type="match status" value="1"/>
</dbReference>
<feature type="transmembrane region" description="Helical" evidence="6">
    <location>
        <begin position="80"/>
        <end position="97"/>
    </location>
</feature>
<feature type="domain" description="CGL160/ATPI" evidence="7">
    <location>
        <begin position="40"/>
        <end position="150"/>
    </location>
</feature>
<feature type="transmembrane region" description="Helical" evidence="6">
    <location>
        <begin position="134"/>
        <end position="156"/>
    </location>
</feature>
<evidence type="ECO:0000313" key="8">
    <source>
        <dbReference type="EMBL" id="GCL35251.1"/>
    </source>
</evidence>
<dbReference type="AlphaFoldDB" id="A0A479ZVM1"/>
<dbReference type="EMBL" id="BJCE01000005">
    <property type="protein sequence ID" value="GCL35251.1"/>
    <property type="molecule type" value="Genomic_DNA"/>
</dbReference>
<evidence type="ECO:0000259" key="7">
    <source>
        <dbReference type="Pfam" id="PF24763"/>
    </source>
</evidence>
<proteinExistence type="predicted"/>
<comment type="caution">
    <text evidence="8">The sequence shown here is derived from an EMBL/GenBank/DDBJ whole genome shotgun (WGS) entry which is preliminary data.</text>
</comment>
<name>A0A479ZVM1_9CYAN</name>
<evidence type="ECO:0000256" key="1">
    <source>
        <dbReference type="ARBA" id="ARBA00004141"/>
    </source>
</evidence>
<evidence type="ECO:0000256" key="3">
    <source>
        <dbReference type="ARBA" id="ARBA00022989"/>
    </source>
</evidence>
<keyword evidence="3 6" id="KW-1133">Transmembrane helix</keyword>
<evidence type="ECO:0000256" key="2">
    <source>
        <dbReference type="ARBA" id="ARBA00022692"/>
    </source>
</evidence>
<reference evidence="9" key="1">
    <citation type="submission" date="2019-02" db="EMBL/GenBank/DDBJ databases">
        <title>Draft genome sequence of Sphaerospermopsis reniformis NIES-1949.</title>
        <authorList>
            <person name="Yamaguchi H."/>
            <person name="Suzuki S."/>
            <person name="Kawachi M."/>
        </authorList>
    </citation>
    <scope>NUCLEOTIDE SEQUENCE [LARGE SCALE GENOMIC DNA]</scope>
    <source>
        <strain evidence="9">NIES-1949</strain>
    </source>
</reference>
<comment type="subcellular location">
    <subcellularLocation>
        <location evidence="1">Membrane</location>
        <topology evidence="1">Multi-pass membrane protein</topology>
    </subcellularLocation>
</comment>